<evidence type="ECO:0000313" key="5">
    <source>
        <dbReference type="EMBL" id="RKQ90650.1"/>
    </source>
</evidence>
<dbReference type="GO" id="GO:0005737">
    <property type="term" value="C:cytoplasm"/>
    <property type="evidence" value="ECO:0007669"/>
    <property type="project" value="TreeGrafter"/>
</dbReference>
<dbReference type="Pfam" id="PF00196">
    <property type="entry name" value="GerE"/>
    <property type="match status" value="1"/>
</dbReference>
<dbReference type="InterPro" id="IPR041664">
    <property type="entry name" value="AAA_16"/>
</dbReference>
<dbReference type="Gene3D" id="1.10.10.10">
    <property type="entry name" value="Winged helix-like DNA-binding domain superfamily/Winged helix DNA-binding domain"/>
    <property type="match status" value="1"/>
</dbReference>
<dbReference type="PRINTS" id="PR00038">
    <property type="entry name" value="HTHLUXR"/>
</dbReference>
<sequence>MTPSALLERDAPLGALVEALAAAEDGHGSTALISGEAGIGKTSLVQAFVGVAARRGRLLTAACDDLVTPRTLGPLWDAAPADGPLAEALASDREVFAALLAELALQRPTVLVVEDAHWADDATIDVLGYAARRVRSLGALLVLTVRDEALAPGHPLHRLLGVLAGEPVHRLELSPLSRDAVVALVNGTGRDPDALHALTRGNPFFVAEALAASADEVPASVKDAVLARLRGVSPACQEAVERLSVVPSAIAPGLLGVSLGVLAEAEQARLVEARAGGIAFRHELARRAVEQSLPELRRRLLNAEVVGALRVAGVADRARLLHHALAAGDVATLLEEGPAAAREAARAGSHRQALAHYETVMPHATLLEVRGQADLLHGYGWELYNAGRFVEAAGVGRRALALYEGLGDERALGLCLVRLSRLLFMAGETDEAEAAALRAVDLLGDNAYATLYLGAILALSARHVDAMAVLERADQLALEASRPDLGALCLNYLAIARFEAGDVDRGLETMRNSIALATAGGHFEEIARGYTNLVELLARVGELEELERWVRDGLAFARERGFWSHAFNLEVHERVLQLRRGDWDTAESGLRGLVDAAAGDTGFLSAYSVPWLGRLLARRGDPSAGPLLADAWERAQHARTLVGLAYAGLARVEWAWLTGDARAVREVAAVLLPRVSHPGGAWFRGELLRYLARAEIAPPTNDDRAGAGGERGVATTATAAVGAEGDPADGGLPPAWAAGLAGEWRSAAAQWRRAGDPYEAALELALSGEPDAIADGLDVLDRLGAPPAAELARAGLRERGARVPRGPNADTRGNPAGLTKRQLAVLDLVREGLTNAEIADRLVLSVRTVDHHVAAILLKLGVKTRHEAAATDL</sequence>
<dbReference type="EMBL" id="RBIL01000001">
    <property type="protein sequence ID" value="RKQ90650.1"/>
    <property type="molecule type" value="Genomic_DNA"/>
</dbReference>
<name>A0A660L9M7_9ACTN</name>
<evidence type="ECO:0000256" key="2">
    <source>
        <dbReference type="ARBA" id="ARBA00022840"/>
    </source>
</evidence>
<dbReference type="InterPro" id="IPR016032">
    <property type="entry name" value="Sig_transdc_resp-reg_C-effctor"/>
</dbReference>
<dbReference type="PANTHER" id="PTHR16305">
    <property type="entry name" value="TESTICULAR SOLUBLE ADENYLYL CYCLASE"/>
    <property type="match status" value="1"/>
</dbReference>
<keyword evidence="1" id="KW-0547">Nucleotide-binding</keyword>
<dbReference type="GO" id="GO:0004016">
    <property type="term" value="F:adenylate cyclase activity"/>
    <property type="evidence" value="ECO:0007669"/>
    <property type="project" value="TreeGrafter"/>
</dbReference>
<comment type="caution">
    <text evidence="5">The sequence shown here is derived from an EMBL/GenBank/DDBJ whole genome shotgun (WGS) entry which is preliminary data.</text>
</comment>
<dbReference type="InterPro" id="IPR036388">
    <property type="entry name" value="WH-like_DNA-bd_sf"/>
</dbReference>
<reference evidence="5 6" key="1">
    <citation type="submission" date="2018-10" db="EMBL/GenBank/DDBJ databases">
        <title>Genomic Encyclopedia of Archaeal and Bacterial Type Strains, Phase II (KMG-II): from individual species to whole genera.</title>
        <authorList>
            <person name="Goeker M."/>
        </authorList>
    </citation>
    <scope>NUCLEOTIDE SEQUENCE [LARGE SCALE GENOMIC DNA]</scope>
    <source>
        <strain evidence="5 6">DSM 14954</strain>
    </source>
</reference>
<dbReference type="Gene3D" id="1.25.40.10">
    <property type="entry name" value="Tetratricopeptide repeat domain"/>
    <property type="match status" value="1"/>
</dbReference>
<dbReference type="SMART" id="SM00421">
    <property type="entry name" value="HTH_LUXR"/>
    <property type="match status" value="1"/>
</dbReference>
<dbReference type="SMART" id="SM00382">
    <property type="entry name" value="AAA"/>
    <property type="match status" value="1"/>
</dbReference>
<dbReference type="SUPFAM" id="SSF52540">
    <property type="entry name" value="P-loop containing nucleoside triphosphate hydrolases"/>
    <property type="match status" value="1"/>
</dbReference>
<dbReference type="OrthoDB" id="3691954at2"/>
<dbReference type="RefSeq" id="WP_121247577.1">
    <property type="nucleotide sequence ID" value="NZ_RBIL01000001.1"/>
</dbReference>
<feature type="domain" description="HTH luxR-type" evidence="4">
    <location>
        <begin position="811"/>
        <end position="873"/>
    </location>
</feature>
<evidence type="ECO:0000313" key="6">
    <source>
        <dbReference type="Proteomes" id="UP000278962"/>
    </source>
</evidence>
<dbReference type="CDD" id="cd06170">
    <property type="entry name" value="LuxR_C_like"/>
    <property type="match status" value="1"/>
</dbReference>
<dbReference type="GO" id="GO:0006355">
    <property type="term" value="P:regulation of DNA-templated transcription"/>
    <property type="evidence" value="ECO:0007669"/>
    <property type="project" value="InterPro"/>
</dbReference>
<dbReference type="AlphaFoldDB" id="A0A660L9M7"/>
<dbReference type="GO" id="GO:0003677">
    <property type="term" value="F:DNA binding"/>
    <property type="evidence" value="ECO:0007669"/>
    <property type="project" value="InterPro"/>
</dbReference>
<dbReference type="InterPro" id="IPR027417">
    <property type="entry name" value="P-loop_NTPase"/>
</dbReference>
<keyword evidence="6" id="KW-1185">Reference proteome</keyword>
<dbReference type="SUPFAM" id="SSF46894">
    <property type="entry name" value="C-terminal effector domain of the bipartite response regulators"/>
    <property type="match status" value="1"/>
</dbReference>
<evidence type="ECO:0000259" key="4">
    <source>
        <dbReference type="PROSITE" id="PS50043"/>
    </source>
</evidence>
<dbReference type="PROSITE" id="PS00622">
    <property type="entry name" value="HTH_LUXR_1"/>
    <property type="match status" value="1"/>
</dbReference>
<keyword evidence="2" id="KW-0067">ATP-binding</keyword>
<feature type="region of interest" description="Disordered" evidence="3">
    <location>
        <begin position="796"/>
        <end position="816"/>
    </location>
</feature>
<dbReference type="GO" id="GO:0005524">
    <property type="term" value="F:ATP binding"/>
    <property type="evidence" value="ECO:0007669"/>
    <property type="project" value="UniProtKB-KW"/>
</dbReference>
<evidence type="ECO:0000256" key="1">
    <source>
        <dbReference type="ARBA" id="ARBA00022741"/>
    </source>
</evidence>
<dbReference type="PROSITE" id="PS50043">
    <property type="entry name" value="HTH_LUXR_2"/>
    <property type="match status" value="1"/>
</dbReference>
<dbReference type="InterPro" id="IPR011990">
    <property type="entry name" value="TPR-like_helical_dom_sf"/>
</dbReference>
<accession>A0A660L9M7</accession>
<evidence type="ECO:0000256" key="3">
    <source>
        <dbReference type="SAM" id="MobiDB-lite"/>
    </source>
</evidence>
<dbReference type="Proteomes" id="UP000278962">
    <property type="component" value="Unassembled WGS sequence"/>
</dbReference>
<proteinExistence type="predicted"/>
<dbReference type="InterPro" id="IPR000792">
    <property type="entry name" value="Tscrpt_reg_LuxR_C"/>
</dbReference>
<dbReference type="SUPFAM" id="SSF48452">
    <property type="entry name" value="TPR-like"/>
    <property type="match status" value="1"/>
</dbReference>
<gene>
    <name evidence="5" type="ORF">C8N24_0463</name>
</gene>
<dbReference type="InterPro" id="IPR003593">
    <property type="entry name" value="AAA+_ATPase"/>
</dbReference>
<dbReference type="Pfam" id="PF13191">
    <property type="entry name" value="AAA_16"/>
    <property type="match status" value="1"/>
</dbReference>
<dbReference type="PANTHER" id="PTHR16305:SF35">
    <property type="entry name" value="TRANSCRIPTIONAL ACTIVATOR DOMAIN"/>
    <property type="match status" value="1"/>
</dbReference>
<organism evidence="5 6">
    <name type="scientific">Solirubrobacter pauli</name>
    <dbReference type="NCBI Taxonomy" id="166793"/>
    <lineage>
        <taxon>Bacteria</taxon>
        <taxon>Bacillati</taxon>
        <taxon>Actinomycetota</taxon>
        <taxon>Thermoleophilia</taxon>
        <taxon>Solirubrobacterales</taxon>
        <taxon>Solirubrobacteraceae</taxon>
        <taxon>Solirubrobacter</taxon>
    </lineage>
</organism>
<protein>
    <submittedName>
        <fullName evidence="5">Regulatory LuxR family protein</fullName>
    </submittedName>
</protein>